<dbReference type="KEGG" id="crq:GCK72_008439"/>
<dbReference type="CTD" id="78774648"/>
<dbReference type="Proteomes" id="UP000483820">
    <property type="component" value="Chromosome III"/>
</dbReference>
<gene>
    <name evidence="1" type="ORF">GCK72_008439</name>
</gene>
<dbReference type="RefSeq" id="XP_053586404.1">
    <property type="nucleotide sequence ID" value="XM_053726827.1"/>
</dbReference>
<name>A0A6A5H0M3_CAERE</name>
<evidence type="ECO:0000313" key="1">
    <source>
        <dbReference type="EMBL" id="KAF1760193.1"/>
    </source>
</evidence>
<proteinExistence type="predicted"/>
<comment type="caution">
    <text evidence="1">The sequence shown here is derived from an EMBL/GenBank/DDBJ whole genome shotgun (WGS) entry which is preliminary data.</text>
</comment>
<evidence type="ECO:0000313" key="2">
    <source>
        <dbReference type="Proteomes" id="UP000483820"/>
    </source>
</evidence>
<sequence length="94" mass="11338">MAREEIYKKRIIEQSLLFRAARAHNTRRRAQQRADFRTPNRQFRRSISTEDSRIVESTMDLNLERSGFQILLMSFEVCRIQIGECWFSEILEKK</sequence>
<organism evidence="1 2">
    <name type="scientific">Caenorhabditis remanei</name>
    <name type="common">Caenorhabditis vulgaris</name>
    <dbReference type="NCBI Taxonomy" id="31234"/>
    <lineage>
        <taxon>Eukaryota</taxon>
        <taxon>Metazoa</taxon>
        <taxon>Ecdysozoa</taxon>
        <taxon>Nematoda</taxon>
        <taxon>Chromadorea</taxon>
        <taxon>Rhabditida</taxon>
        <taxon>Rhabditina</taxon>
        <taxon>Rhabditomorpha</taxon>
        <taxon>Rhabditoidea</taxon>
        <taxon>Rhabditidae</taxon>
        <taxon>Peloderinae</taxon>
        <taxon>Caenorhabditis</taxon>
    </lineage>
</organism>
<accession>A0A6A5H0M3</accession>
<protein>
    <submittedName>
        <fullName evidence="1">Uncharacterized protein</fullName>
    </submittedName>
</protein>
<dbReference type="AlphaFoldDB" id="A0A6A5H0M3"/>
<dbReference type="EMBL" id="WUAV01000003">
    <property type="protein sequence ID" value="KAF1760193.1"/>
    <property type="molecule type" value="Genomic_DNA"/>
</dbReference>
<reference evidence="1 2" key="1">
    <citation type="submission" date="2019-12" db="EMBL/GenBank/DDBJ databases">
        <title>Chromosome-level assembly of the Caenorhabditis remanei genome.</title>
        <authorList>
            <person name="Teterina A.A."/>
            <person name="Willis J.H."/>
            <person name="Phillips P.C."/>
        </authorList>
    </citation>
    <scope>NUCLEOTIDE SEQUENCE [LARGE SCALE GENOMIC DNA]</scope>
    <source>
        <strain evidence="1 2">PX506</strain>
        <tissue evidence="1">Whole organism</tissue>
    </source>
</reference>
<dbReference type="GeneID" id="78774648"/>